<evidence type="ECO:0000256" key="1">
    <source>
        <dbReference type="SAM" id="MobiDB-lite"/>
    </source>
</evidence>
<evidence type="ECO:0000313" key="2">
    <source>
        <dbReference type="EMBL" id="KAL1848548.1"/>
    </source>
</evidence>
<comment type="caution">
    <text evidence="2">The sequence shown here is derived from an EMBL/GenBank/DDBJ whole genome shotgun (WGS) entry which is preliminary data.</text>
</comment>
<name>A0ABR3VYK1_9PEZI</name>
<proteinExistence type="predicted"/>
<accession>A0ABR3VYK1</accession>
<dbReference type="EMBL" id="JAWRVE010000216">
    <property type="protein sequence ID" value="KAL1848548.1"/>
    <property type="molecule type" value="Genomic_DNA"/>
</dbReference>
<feature type="region of interest" description="Disordered" evidence="1">
    <location>
        <begin position="79"/>
        <end position="112"/>
    </location>
</feature>
<gene>
    <name evidence="2" type="ORF">Daus18300_013558</name>
</gene>
<evidence type="ECO:0000313" key="3">
    <source>
        <dbReference type="Proteomes" id="UP001583177"/>
    </source>
</evidence>
<protein>
    <submittedName>
        <fullName evidence="2">Uncharacterized protein</fullName>
    </submittedName>
</protein>
<dbReference type="Proteomes" id="UP001583177">
    <property type="component" value="Unassembled WGS sequence"/>
</dbReference>
<organism evidence="2 3">
    <name type="scientific">Diaporthe australafricana</name>
    <dbReference type="NCBI Taxonomy" id="127596"/>
    <lineage>
        <taxon>Eukaryota</taxon>
        <taxon>Fungi</taxon>
        <taxon>Dikarya</taxon>
        <taxon>Ascomycota</taxon>
        <taxon>Pezizomycotina</taxon>
        <taxon>Sordariomycetes</taxon>
        <taxon>Sordariomycetidae</taxon>
        <taxon>Diaporthales</taxon>
        <taxon>Diaporthaceae</taxon>
        <taxon>Diaporthe</taxon>
    </lineage>
</organism>
<reference evidence="2 3" key="1">
    <citation type="journal article" date="2024" name="IMA Fungus">
        <title>IMA Genome - F19 : A genome assembly and annotation guide to empower mycologists, including annotated draft genome sequences of Ceratocystis pirilliformis, Diaporthe australafricana, Fusarium ophioides, Paecilomyces lecythidis, and Sporothrix stenoceras.</title>
        <authorList>
            <person name="Aylward J."/>
            <person name="Wilson A.M."/>
            <person name="Visagie C.M."/>
            <person name="Spraker J."/>
            <person name="Barnes I."/>
            <person name="Buitendag C."/>
            <person name="Ceriani C."/>
            <person name="Del Mar Angel L."/>
            <person name="du Plessis D."/>
            <person name="Fuchs T."/>
            <person name="Gasser K."/>
            <person name="Kramer D."/>
            <person name="Li W."/>
            <person name="Munsamy K."/>
            <person name="Piso A."/>
            <person name="Price J.L."/>
            <person name="Sonnekus B."/>
            <person name="Thomas C."/>
            <person name="van der Nest A."/>
            <person name="van Dijk A."/>
            <person name="van Heerden A."/>
            <person name="van Vuuren N."/>
            <person name="Yilmaz N."/>
            <person name="Duong T.A."/>
            <person name="van der Merwe N.A."/>
            <person name="Wingfield M.J."/>
            <person name="Wingfield B.D."/>
        </authorList>
    </citation>
    <scope>NUCLEOTIDE SEQUENCE [LARGE SCALE GENOMIC DNA]</scope>
    <source>
        <strain evidence="2 3">CMW 18300</strain>
    </source>
</reference>
<keyword evidence="3" id="KW-1185">Reference proteome</keyword>
<sequence>MSSPLSAYAKSMPSSAGGAAALRHLFTQLGSRTFENLLPDMVREFLGAASQPFVRIAAEDGFLVGLQERIVGFAPNWMRRLVNPPPEGDPEASDGDGSAGGERAANDNQGSE</sequence>